<dbReference type="EMBL" id="JBEWSZ010000003">
    <property type="protein sequence ID" value="MET2831342.1"/>
    <property type="molecule type" value="Genomic_DNA"/>
</dbReference>
<gene>
    <name evidence="3" type="ORF">ABVQ20_30790</name>
</gene>
<evidence type="ECO:0000259" key="2">
    <source>
        <dbReference type="Pfam" id="PF10074"/>
    </source>
</evidence>
<evidence type="ECO:0000313" key="4">
    <source>
        <dbReference type="Proteomes" id="UP001548832"/>
    </source>
</evidence>
<evidence type="ECO:0000313" key="3">
    <source>
        <dbReference type="EMBL" id="MET2831342.1"/>
    </source>
</evidence>
<feature type="region of interest" description="Disordered" evidence="1">
    <location>
        <begin position="1"/>
        <end position="27"/>
    </location>
</feature>
<reference evidence="3 4" key="1">
    <citation type="submission" date="2024-06" db="EMBL/GenBank/DDBJ databases">
        <authorList>
            <person name="Kim D.-U."/>
        </authorList>
    </citation>
    <scope>NUCLEOTIDE SEQUENCE [LARGE SCALE GENOMIC DNA]</scope>
    <source>
        <strain evidence="3 4">KACC15460</strain>
    </source>
</reference>
<evidence type="ECO:0000256" key="1">
    <source>
        <dbReference type="SAM" id="MobiDB-lite"/>
    </source>
</evidence>
<dbReference type="RefSeq" id="WP_354463441.1">
    <property type="nucleotide sequence ID" value="NZ_JBEWSZ010000003.1"/>
</dbReference>
<sequence length="231" mass="24646">MKACDQLAHGGETRSLEHHPQGRHGAQAASSIEIASSLFCGLATIGRHVGKGLLGSARLHPIPRAAAEPVGLDHDFEPLDLSPLSHGKDILLTPAGVQHVLLREDCRESADRRFRCLRSPPVAAIFDATVPLRHLKFQVAALQFLMTSMVAAALAAACLPPEPRGGRLRIVLQALDGSLAGASQEIAIALFGRRRVEKIGLVRAAIFAIRCAAPSKRGRYLIGGGYRQSLV</sequence>
<feature type="compositionally biased region" description="Basic and acidic residues" evidence="1">
    <location>
        <begin position="11"/>
        <end position="20"/>
    </location>
</feature>
<dbReference type="InterPro" id="IPR018754">
    <property type="entry name" value="RovC-like_DNA-bd"/>
</dbReference>
<feature type="domain" description="T6SS Transcription factor RovC-like DNA binding" evidence="2">
    <location>
        <begin position="147"/>
        <end position="228"/>
    </location>
</feature>
<accession>A0ABV2DMN5</accession>
<keyword evidence="4" id="KW-1185">Reference proteome</keyword>
<proteinExistence type="predicted"/>
<comment type="caution">
    <text evidence="3">The sequence shown here is derived from an EMBL/GenBank/DDBJ whole genome shotgun (WGS) entry which is preliminary data.</text>
</comment>
<dbReference type="Pfam" id="PF10074">
    <property type="entry name" value="RovC_DNA-bd"/>
    <property type="match status" value="1"/>
</dbReference>
<dbReference type="Proteomes" id="UP001548832">
    <property type="component" value="Unassembled WGS sequence"/>
</dbReference>
<name>A0ABV2DMN5_9HYPH</name>
<organism evidence="3 4">
    <name type="scientific">Mesorhizobium shangrilense</name>
    <dbReference type="NCBI Taxonomy" id="460060"/>
    <lineage>
        <taxon>Bacteria</taxon>
        <taxon>Pseudomonadati</taxon>
        <taxon>Pseudomonadota</taxon>
        <taxon>Alphaproteobacteria</taxon>
        <taxon>Hyphomicrobiales</taxon>
        <taxon>Phyllobacteriaceae</taxon>
        <taxon>Mesorhizobium</taxon>
    </lineage>
</organism>
<protein>
    <submittedName>
        <fullName evidence="3">DUF2285 domain-containing protein</fullName>
    </submittedName>
</protein>